<dbReference type="AlphaFoldDB" id="A0A9C7F5F1"/>
<comment type="similarity">
    <text evidence="1 2">Belongs to the MinE family.</text>
</comment>
<keyword evidence="3" id="KW-0934">Plastid</keyword>
<geneLocation type="chloroplast" evidence="3"/>
<gene>
    <name evidence="2 3" type="primary">minE</name>
    <name evidence="3" type="ORF">GpartN1_CHLp112</name>
</gene>
<organism evidence="3 4">
    <name type="scientific">Galdieria partita</name>
    <dbReference type="NCBI Taxonomy" id="83374"/>
    <lineage>
        <taxon>Eukaryota</taxon>
        <taxon>Rhodophyta</taxon>
        <taxon>Bangiophyceae</taxon>
        <taxon>Galdieriales</taxon>
        <taxon>Galdieriaceae</taxon>
        <taxon>Galdieria</taxon>
    </lineage>
</organism>
<sequence>MFTKFFIKLLKKDYEESRYNVKKRLKSILAHDRLAINSNILEKMHMEILNVVSKYVELDPKKIEFSVETDNKIKTISLIANISIKRIIYLDKV</sequence>
<dbReference type="InterPro" id="IPR005527">
    <property type="entry name" value="MinE"/>
</dbReference>
<dbReference type="EMBL" id="AP025529">
    <property type="protein sequence ID" value="BDE17618.1"/>
    <property type="molecule type" value="Genomic_DNA"/>
</dbReference>
<evidence type="ECO:0000256" key="2">
    <source>
        <dbReference type="HAMAP-Rule" id="MF_00262"/>
    </source>
</evidence>
<dbReference type="HAMAP" id="MF_00262">
    <property type="entry name" value="MinE"/>
    <property type="match status" value="1"/>
</dbReference>
<dbReference type="SUPFAM" id="SSF55229">
    <property type="entry name" value="Cell division protein MinE topological specificity domain"/>
    <property type="match status" value="1"/>
</dbReference>
<dbReference type="GO" id="GO:0009507">
    <property type="term" value="C:chloroplast"/>
    <property type="evidence" value="ECO:0007669"/>
    <property type="project" value="UniProtKB-SubCell"/>
</dbReference>
<keyword evidence="4" id="KW-1185">Reference proteome</keyword>
<protein>
    <recommendedName>
        <fullName evidence="2">Putative cell division topological specificity factor</fullName>
    </recommendedName>
</protein>
<keyword evidence="3" id="KW-0150">Chloroplast</keyword>
<evidence type="ECO:0000313" key="3">
    <source>
        <dbReference type="EMBL" id="BDE17618.1"/>
    </source>
</evidence>
<evidence type="ECO:0000313" key="4">
    <source>
        <dbReference type="Proteomes" id="UP001061958"/>
    </source>
</evidence>
<comment type="subcellular location">
    <subcellularLocation>
        <location evidence="2">Plastid</location>
        <location evidence="2">Chloroplast</location>
    </subcellularLocation>
</comment>
<reference evidence="3" key="1">
    <citation type="journal article" date="2022" name="Proc. Natl. Acad. Sci. U.S.A.">
        <title>Life cycle and functional genomics of the unicellular red alga Galdieria for elucidating algal and plant evolution and industrial use.</title>
        <authorList>
            <person name="Hirooka S."/>
            <person name="Itabashi T."/>
            <person name="Ichinose T.M."/>
            <person name="Onuma R."/>
            <person name="Fujiwara T."/>
            <person name="Yamashita S."/>
            <person name="Jong L.W."/>
            <person name="Tomita R."/>
            <person name="Iwane A.H."/>
            <person name="Miyagishima S.Y."/>
        </authorList>
    </citation>
    <scope>NUCLEOTIDE SEQUENCE</scope>
    <source>
        <strain evidence="3">NBRC 102759</strain>
    </source>
</reference>
<dbReference type="GO" id="GO:0051301">
    <property type="term" value="P:cell division"/>
    <property type="evidence" value="ECO:0007669"/>
    <property type="project" value="UniProtKB-KW"/>
</dbReference>
<dbReference type="InterPro" id="IPR036707">
    <property type="entry name" value="MinE_sf"/>
</dbReference>
<accession>A0A9C7F5F1</accession>
<keyword evidence="2" id="KW-0131">Cell cycle</keyword>
<keyword evidence="2 3" id="KW-0132">Cell division</keyword>
<dbReference type="Proteomes" id="UP001061958">
    <property type="component" value="Chloroplast Pltd"/>
</dbReference>
<dbReference type="Pfam" id="PF03776">
    <property type="entry name" value="MinE"/>
    <property type="match status" value="1"/>
</dbReference>
<dbReference type="Gene3D" id="3.30.1070.10">
    <property type="entry name" value="Cell division topological specificity factor MinE"/>
    <property type="match status" value="1"/>
</dbReference>
<comment type="function">
    <text evidence="2">Prevents the cell division inhibition by proteins MinC and MinD at internal division sites while permitting inhibition at polar sites.</text>
</comment>
<proteinExistence type="inferred from homology"/>
<dbReference type="NCBIfam" id="TIGR01215">
    <property type="entry name" value="minE"/>
    <property type="match status" value="1"/>
</dbReference>
<evidence type="ECO:0000256" key="1">
    <source>
        <dbReference type="ARBA" id="ARBA00008168"/>
    </source>
</evidence>
<name>A0A9C7F5F1_9RHOD</name>